<protein>
    <submittedName>
        <fullName evidence="2">Uncharacterized protein</fullName>
    </submittedName>
</protein>
<evidence type="ECO:0000313" key="2">
    <source>
        <dbReference type="WBParaSite" id="HNAJ_0000439101-mRNA-1"/>
    </source>
</evidence>
<evidence type="ECO:0000256" key="1">
    <source>
        <dbReference type="SAM" id="MobiDB-lite"/>
    </source>
</evidence>
<dbReference type="WBParaSite" id="HNAJ_0000439101-mRNA-1">
    <property type="protein sequence ID" value="HNAJ_0000439101-mRNA-1"/>
    <property type="gene ID" value="HNAJ_0000439101"/>
</dbReference>
<proteinExistence type="predicted"/>
<feature type="region of interest" description="Disordered" evidence="1">
    <location>
        <begin position="28"/>
        <end position="55"/>
    </location>
</feature>
<feature type="compositionally biased region" description="Polar residues" evidence="1">
    <location>
        <begin position="31"/>
        <end position="42"/>
    </location>
</feature>
<name>A0A0R3TBF2_RODNA</name>
<dbReference type="AlphaFoldDB" id="A0A0R3TBF2"/>
<reference evidence="2" key="1">
    <citation type="submission" date="2017-02" db="UniProtKB">
        <authorList>
            <consortium name="WormBaseParasite"/>
        </authorList>
    </citation>
    <scope>IDENTIFICATION</scope>
</reference>
<accession>A0A0R3TBF2</accession>
<feature type="compositionally biased region" description="Basic and acidic residues" evidence="1">
    <location>
        <begin position="45"/>
        <end position="55"/>
    </location>
</feature>
<organism evidence="2">
    <name type="scientific">Rodentolepis nana</name>
    <name type="common">Dwarf tapeworm</name>
    <name type="synonym">Hymenolepis nana</name>
    <dbReference type="NCBI Taxonomy" id="102285"/>
    <lineage>
        <taxon>Eukaryota</taxon>
        <taxon>Metazoa</taxon>
        <taxon>Spiralia</taxon>
        <taxon>Lophotrochozoa</taxon>
        <taxon>Platyhelminthes</taxon>
        <taxon>Cestoda</taxon>
        <taxon>Eucestoda</taxon>
        <taxon>Cyclophyllidea</taxon>
        <taxon>Hymenolepididae</taxon>
        <taxon>Rodentolepis</taxon>
    </lineage>
</organism>
<sequence length="69" mass="8017">MKRNESPGKTNKNETKTLTLMNVEETALKTAKQSKTSPQRLSTAPDDRPNCEDVSRRHEVELREWRKGY</sequence>